<sequence length="204" mass="23097">MNRRDPREPRQSYILLQYRNIIHSNAILAPNIRGSTGFGLDYQKRIHRDWSGDDLKDIESCNRYLRSLDWIDANRIGVLSGSYGRFATLSAAARLPDLWACACDICGPSNLITMLKSVPPFWRPTIKASIGDPDEDREFLIEHSPITYVHQLKVPLMVVQGAMDPRVPRPSPTSWWSGSAPWAGRWSTWSSRTRATASPSVRTC</sequence>
<proteinExistence type="predicted"/>
<organism evidence="3 4">
    <name type="scientific">Symbiobacterium thermophilum</name>
    <dbReference type="NCBI Taxonomy" id="2734"/>
    <lineage>
        <taxon>Bacteria</taxon>
        <taxon>Bacillati</taxon>
        <taxon>Bacillota</taxon>
        <taxon>Clostridia</taxon>
        <taxon>Eubacteriales</taxon>
        <taxon>Symbiobacteriaceae</taxon>
        <taxon>Symbiobacterium</taxon>
    </lineage>
</organism>
<dbReference type="SUPFAM" id="SSF53474">
    <property type="entry name" value="alpha/beta-Hydrolases"/>
    <property type="match status" value="1"/>
</dbReference>
<dbReference type="AlphaFoldDB" id="A0A953LDF3"/>
<evidence type="ECO:0000313" key="3">
    <source>
        <dbReference type="EMBL" id="MBY6275330.1"/>
    </source>
</evidence>
<dbReference type="PANTHER" id="PTHR42776">
    <property type="entry name" value="SERINE PEPTIDASE S9 FAMILY MEMBER"/>
    <property type="match status" value="1"/>
</dbReference>
<keyword evidence="1" id="KW-0378">Hydrolase</keyword>
<dbReference type="InterPro" id="IPR001375">
    <property type="entry name" value="Peptidase_S9_cat"/>
</dbReference>
<dbReference type="InterPro" id="IPR029058">
    <property type="entry name" value="AB_hydrolase_fold"/>
</dbReference>
<reference evidence="3" key="1">
    <citation type="submission" date="2017-11" db="EMBL/GenBank/DDBJ databases">
        <title>Three new genomes from thermophilic consortium.</title>
        <authorList>
            <person name="Quaggio R."/>
            <person name="Amgarten D."/>
            <person name="Setubal J.C."/>
        </authorList>
    </citation>
    <scope>NUCLEOTIDE SEQUENCE</scope>
    <source>
        <strain evidence="3">ZCTH01-B2</strain>
    </source>
</reference>
<dbReference type="GO" id="GO:0006508">
    <property type="term" value="P:proteolysis"/>
    <property type="evidence" value="ECO:0007669"/>
    <property type="project" value="InterPro"/>
</dbReference>
<gene>
    <name evidence="3" type="ORF">CWE10_03795</name>
</gene>
<dbReference type="Proteomes" id="UP000732377">
    <property type="component" value="Unassembled WGS sequence"/>
</dbReference>
<dbReference type="PANTHER" id="PTHR42776:SF27">
    <property type="entry name" value="DIPEPTIDYL PEPTIDASE FAMILY MEMBER 6"/>
    <property type="match status" value="1"/>
</dbReference>
<dbReference type="GO" id="GO:0004252">
    <property type="term" value="F:serine-type endopeptidase activity"/>
    <property type="evidence" value="ECO:0007669"/>
    <property type="project" value="TreeGrafter"/>
</dbReference>
<accession>A0A953LDF3</accession>
<dbReference type="EMBL" id="PIUK01000021">
    <property type="protein sequence ID" value="MBY6275330.1"/>
    <property type="molecule type" value="Genomic_DNA"/>
</dbReference>
<evidence type="ECO:0000259" key="2">
    <source>
        <dbReference type="Pfam" id="PF00326"/>
    </source>
</evidence>
<protein>
    <recommendedName>
        <fullName evidence="2">Peptidase S9 prolyl oligopeptidase catalytic domain-containing protein</fullName>
    </recommendedName>
</protein>
<comment type="caution">
    <text evidence="3">The sequence shown here is derived from an EMBL/GenBank/DDBJ whole genome shotgun (WGS) entry which is preliminary data.</text>
</comment>
<name>A0A953LDF3_SYMTR</name>
<feature type="domain" description="Peptidase S9 prolyl oligopeptidase catalytic" evidence="2">
    <location>
        <begin position="27"/>
        <end position="175"/>
    </location>
</feature>
<dbReference type="Pfam" id="PF00326">
    <property type="entry name" value="Peptidase_S9"/>
    <property type="match status" value="1"/>
</dbReference>
<evidence type="ECO:0000313" key="4">
    <source>
        <dbReference type="Proteomes" id="UP000732377"/>
    </source>
</evidence>
<dbReference type="Gene3D" id="3.40.50.1820">
    <property type="entry name" value="alpha/beta hydrolase"/>
    <property type="match status" value="1"/>
</dbReference>
<evidence type="ECO:0000256" key="1">
    <source>
        <dbReference type="ARBA" id="ARBA00022801"/>
    </source>
</evidence>